<proteinExistence type="predicted"/>
<comment type="caution">
    <text evidence="1">The sequence shown here is derived from an EMBL/GenBank/DDBJ whole genome shotgun (WGS) entry which is preliminary data.</text>
</comment>
<dbReference type="GO" id="GO:0003964">
    <property type="term" value="F:RNA-directed DNA polymerase activity"/>
    <property type="evidence" value="ECO:0007669"/>
    <property type="project" value="UniProtKB-KW"/>
</dbReference>
<keyword evidence="2" id="KW-1185">Reference proteome</keyword>
<keyword evidence="1" id="KW-0548">Nucleotidyltransferase</keyword>
<name>A0AAD7L1H3_QUISA</name>
<evidence type="ECO:0000313" key="2">
    <source>
        <dbReference type="Proteomes" id="UP001163823"/>
    </source>
</evidence>
<accession>A0AAD7L1H3</accession>
<evidence type="ECO:0000313" key="1">
    <source>
        <dbReference type="EMBL" id="KAJ7949731.1"/>
    </source>
</evidence>
<organism evidence="1 2">
    <name type="scientific">Quillaja saponaria</name>
    <name type="common">Soap bark tree</name>
    <dbReference type="NCBI Taxonomy" id="32244"/>
    <lineage>
        <taxon>Eukaryota</taxon>
        <taxon>Viridiplantae</taxon>
        <taxon>Streptophyta</taxon>
        <taxon>Embryophyta</taxon>
        <taxon>Tracheophyta</taxon>
        <taxon>Spermatophyta</taxon>
        <taxon>Magnoliopsida</taxon>
        <taxon>eudicotyledons</taxon>
        <taxon>Gunneridae</taxon>
        <taxon>Pentapetalae</taxon>
        <taxon>rosids</taxon>
        <taxon>fabids</taxon>
        <taxon>Fabales</taxon>
        <taxon>Quillajaceae</taxon>
        <taxon>Quillaja</taxon>
    </lineage>
</organism>
<reference evidence="1" key="1">
    <citation type="journal article" date="2023" name="Science">
        <title>Elucidation of the pathway for biosynthesis of saponin adjuvants from the soapbark tree.</title>
        <authorList>
            <person name="Reed J."/>
            <person name="Orme A."/>
            <person name="El-Demerdash A."/>
            <person name="Owen C."/>
            <person name="Martin L.B.B."/>
            <person name="Misra R.C."/>
            <person name="Kikuchi S."/>
            <person name="Rejzek M."/>
            <person name="Martin A.C."/>
            <person name="Harkess A."/>
            <person name="Leebens-Mack J."/>
            <person name="Louveau T."/>
            <person name="Stephenson M.J."/>
            <person name="Osbourn A."/>
        </authorList>
    </citation>
    <scope>NUCLEOTIDE SEQUENCE</scope>
    <source>
        <strain evidence="1">S10</strain>
    </source>
</reference>
<dbReference type="KEGG" id="qsa:O6P43_030033"/>
<keyword evidence="1" id="KW-0695">RNA-directed DNA polymerase</keyword>
<dbReference type="AlphaFoldDB" id="A0AAD7L1H3"/>
<gene>
    <name evidence="1" type="ORF">O6P43_030033</name>
</gene>
<dbReference type="Proteomes" id="UP001163823">
    <property type="component" value="Chromosome 12"/>
</dbReference>
<sequence>MQTTWLPVAACDHIDRLQRNFLWGDSETEHKIHLLNWDQVVREKYLHTEDLWNAETKPHHSFTWKSELKGVQLLKKGVR</sequence>
<keyword evidence="1" id="KW-0808">Transferase</keyword>
<dbReference type="EMBL" id="JARAOO010000012">
    <property type="protein sequence ID" value="KAJ7949731.1"/>
    <property type="molecule type" value="Genomic_DNA"/>
</dbReference>
<protein>
    <submittedName>
        <fullName evidence="1">Reverse transcriptase</fullName>
    </submittedName>
</protein>